<dbReference type="PROSITE" id="PS51186">
    <property type="entry name" value="GNAT"/>
    <property type="match status" value="1"/>
</dbReference>
<dbReference type="AlphaFoldDB" id="A0A5C4MJ79"/>
<accession>A0A5C4MJ79</accession>
<evidence type="ECO:0000313" key="4">
    <source>
        <dbReference type="Proteomes" id="UP000306740"/>
    </source>
</evidence>
<dbReference type="InterPro" id="IPR000182">
    <property type="entry name" value="GNAT_dom"/>
</dbReference>
<dbReference type="RefSeq" id="WP_139105623.1">
    <property type="nucleotide sequence ID" value="NZ_VDFR01000038.1"/>
</dbReference>
<protein>
    <submittedName>
        <fullName evidence="2">GNAT family N-acetyltransferase</fullName>
    </submittedName>
</protein>
<dbReference type="InterPro" id="IPR051531">
    <property type="entry name" value="N-acetyltransferase"/>
</dbReference>
<keyword evidence="2" id="KW-0808">Transferase</keyword>
<dbReference type="OrthoDB" id="9132139at2"/>
<dbReference type="Proteomes" id="UP000306740">
    <property type="component" value="Unassembled WGS sequence"/>
</dbReference>
<reference evidence="2 4" key="1">
    <citation type="submission" date="2019-05" db="EMBL/GenBank/DDBJ databases">
        <title>Mumia sp. nov., isolated from the intestinal contents of plateau pika (Ochotona curzoniae) in the Qinghai-Tibet plateau of China.</title>
        <authorList>
            <person name="Tian Z."/>
        </authorList>
    </citation>
    <scope>NUCLEOTIDE SEQUENCE [LARGE SCALE GENOMIC DNA]</scope>
    <source>
        <strain evidence="4">527</strain>
        <strain evidence="2">Z527</strain>
    </source>
</reference>
<dbReference type="GO" id="GO:0016747">
    <property type="term" value="F:acyltransferase activity, transferring groups other than amino-acyl groups"/>
    <property type="evidence" value="ECO:0007669"/>
    <property type="project" value="InterPro"/>
</dbReference>
<dbReference type="PANTHER" id="PTHR43792">
    <property type="entry name" value="GNAT FAMILY, PUTATIVE (AFU_ORTHOLOGUE AFUA_3G00765)-RELATED-RELATED"/>
    <property type="match status" value="1"/>
</dbReference>
<evidence type="ECO:0000313" key="2">
    <source>
        <dbReference type="EMBL" id="TNC45284.1"/>
    </source>
</evidence>
<organism evidence="2 4">
    <name type="scientific">Mumia zhuanghuii</name>
    <dbReference type="NCBI Taxonomy" id="2585211"/>
    <lineage>
        <taxon>Bacteria</taxon>
        <taxon>Bacillati</taxon>
        <taxon>Actinomycetota</taxon>
        <taxon>Actinomycetes</taxon>
        <taxon>Propionibacteriales</taxon>
        <taxon>Nocardioidaceae</taxon>
        <taxon>Mumia</taxon>
    </lineage>
</organism>
<dbReference type="SUPFAM" id="SSF55729">
    <property type="entry name" value="Acyl-CoA N-acyltransferases (Nat)"/>
    <property type="match status" value="1"/>
</dbReference>
<dbReference type="EMBL" id="VDFR01000038">
    <property type="protein sequence ID" value="TNC48225.1"/>
    <property type="molecule type" value="Genomic_DNA"/>
</dbReference>
<dbReference type="Gene3D" id="3.40.630.30">
    <property type="match status" value="1"/>
</dbReference>
<proteinExistence type="predicted"/>
<gene>
    <name evidence="3" type="ORF">FHE65_07700</name>
    <name evidence="2" type="ORF">FHE65_14920</name>
</gene>
<dbReference type="EMBL" id="VDFR01000067">
    <property type="protein sequence ID" value="TNC45284.1"/>
    <property type="molecule type" value="Genomic_DNA"/>
</dbReference>
<evidence type="ECO:0000259" key="1">
    <source>
        <dbReference type="PROSITE" id="PS51186"/>
    </source>
</evidence>
<feature type="domain" description="N-acetyltransferase" evidence="1">
    <location>
        <begin position="15"/>
        <end position="185"/>
    </location>
</feature>
<comment type="caution">
    <text evidence="2">The sequence shown here is derived from an EMBL/GenBank/DDBJ whole genome shotgun (WGS) entry which is preliminary data.</text>
</comment>
<sequence>MTIPELGWPRRTERLELRLPTDEAIDEVLRWRNHPDVTRWLLRTTVDPESFRKAWMASADDPLDHAVFVHFDSVVVGIASLGVQDGLGQREDGEPWRAAEGTLGYTFDPAYAGRGFATEVAGALLDLGFTELGLHRITAGCFAANTASARVMEKLGMRREQYGVRDSWHAELGWIDGCQYGILAEEWDSAR</sequence>
<dbReference type="InterPro" id="IPR016181">
    <property type="entry name" value="Acyl_CoA_acyltransferase"/>
</dbReference>
<evidence type="ECO:0000313" key="3">
    <source>
        <dbReference type="EMBL" id="TNC48225.1"/>
    </source>
</evidence>
<name>A0A5C4MJ79_9ACTN</name>
<dbReference type="Pfam" id="PF13302">
    <property type="entry name" value="Acetyltransf_3"/>
    <property type="match status" value="1"/>
</dbReference>